<dbReference type="AlphaFoldDB" id="A0A2I0HKC2"/>
<gene>
    <name evidence="2" type="ORF">CRG98_047689</name>
</gene>
<name>A0A2I0HKC2_PUNGR</name>
<sequence>MSMRTRSSKKEASASKQLVPSQSIKKEEQSSKQVASSQPSFGQITVDSQIKTYRQTLQHEIDKQGYMQTLPDKAQVDHQNFLQVKARASFFLSTAKTDEDYIGRLSQVLLELKDPNTTASSASDSQREDIGSDLSLD</sequence>
<keyword evidence="3" id="KW-1185">Reference proteome</keyword>
<evidence type="ECO:0000313" key="3">
    <source>
        <dbReference type="Proteomes" id="UP000233551"/>
    </source>
</evidence>
<organism evidence="2 3">
    <name type="scientific">Punica granatum</name>
    <name type="common">Pomegranate</name>
    <dbReference type="NCBI Taxonomy" id="22663"/>
    <lineage>
        <taxon>Eukaryota</taxon>
        <taxon>Viridiplantae</taxon>
        <taxon>Streptophyta</taxon>
        <taxon>Embryophyta</taxon>
        <taxon>Tracheophyta</taxon>
        <taxon>Spermatophyta</taxon>
        <taxon>Magnoliopsida</taxon>
        <taxon>eudicotyledons</taxon>
        <taxon>Gunneridae</taxon>
        <taxon>Pentapetalae</taxon>
        <taxon>rosids</taxon>
        <taxon>malvids</taxon>
        <taxon>Myrtales</taxon>
        <taxon>Lythraceae</taxon>
        <taxon>Punica</taxon>
    </lineage>
</organism>
<proteinExistence type="predicted"/>
<feature type="region of interest" description="Disordered" evidence="1">
    <location>
        <begin position="115"/>
        <end position="137"/>
    </location>
</feature>
<accession>A0A2I0HKC2</accession>
<reference evidence="2 3" key="1">
    <citation type="submission" date="2017-11" db="EMBL/GenBank/DDBJ databases">
        <title>De-novo sequencing of pomegranate (Punica granatum L.) genome.</title>
        <authorList>
            <person name="Akparov Z."/>
            <person name="Amiraslanov A."/>
            <person name="Hajiyeva S."/>
            <person name="Abbasov M."/>
            <person name="Kaur K."/>
            <person name="Hamwieh A."/>
            <person name="Solovyev V."/>
            <person name="Salamov A."/>
            <person name="Braich B."/>
            <person name="Kosarev P."/>
            <person name="Mahmoud A."/>
            <person name="Hajiyev E."/>
            <person name="Babayeva S."/>
            <person name="Izzatullayeva V."/>
            <person name="Mammadov A."/>
            <person name="Mammadov A."/>
            <person name="Sharifova S."/>
            <person name="Ojaghi J."/>
            <person name="Eynullazada K."/>
            <person name="Bayramov B."/>
            <person name="Abdulazimova A."/>
            <person name="Shahmuradov I."/>
        </authorList>
    </citation>
    <scope>NUCLEOTIDE SEQUENCE [LARGE SCALE GENOMIC DNA]</scope>
    <source>
        <strain evidence="3">cv. AG2017</strain>
        <tissue evidence="2">Leaf</tissue>
    </source>
</reference>
<dbReference type="EMBL" id="PGOL01008206">
    <property type="protein sequence ID" value="PKI31920.1"/>
    <property type="molecule type" value="Genomic_DNA"/>
</dbReference>
<protein>
    <submittedName>
        <fullName evidence="2">Uncharacterized protein</fullName>
    </submittedName>
</protein>
<feature type="region of interest" description="Disordered" evidence="1">
    <location>
        <begin position="1"/>
        <end position="41"/>
    </location>
</feature>
<dbReference type="Proteomes" id="UP000233551">
    <property type="component" value="Unassembled WGS sequence"/>
</dbReference>
<comment type="caution">
    <text evidence="2">The sequence shown here is derived from an EMBL/GenBank/DDBJ whole genome shotgun (WGS) entry which is preliminary data.</text>
</comment>
<evidence type="ECO:0000313" key="2">
    <source>
        <dbReference type="EMBL" id="PKI31920.1"/>
    </source>
</evidence>
<evidence type="ECO:0000256" key="1">
    <source>
        <dbReference type="SAM" id="MobiDB-lite"/>
    </source>
</evidence>
<feature type="compositionally biased region" description="Polar residues" evidence="1">
    <location>
        <begin position="115"/>
        <end position="124"/>
    </location>
</feature>